<dbReference type="SUPFAM" id="SSF51120">
    <property type="entry name" value="beta-Roll"/>
    <property type="match status" value="2"/>
</dbReference>
<evidence type="ECO:0000259" key="9">
    <source>
        <dbReference type="Pfam" id="PF06594"/>
    </source>
</evidence>
<evidence type="ECO:0000256" key="5">
    <source>
        <dbReference type="ARBA" id="ARBA00022737"/>
    </source>
</evidence>
<dbReference type="Pfam" id="PF00353">
    <property type="entry name" value="HemolysinCabind"/>
    <property type="match status" value="2"/>
</dbReference>
<evidence type="ECO:0000256" key="6">
    <source>
        <dbReference type="ARBA" id="ARBA00022837"/>
    </source>
</evidence>
<dbReference type="EC" id="3.1.1.3" evidence="10"/>
<dbReference type="InterPro" id="IPR010566">
    <property type="entry name" value="Haemolys_ca-bd"/>
</dbReference>
<dbReference type="Pfam" id="PF06594">
    <property type="entry name" value="HCBP_related"/>
    <property type="match status" value="1"/>
</dbReference>
<sequence>MGMFDYKDYSSSESVELLETSYRLATYANINGFLGIEQSGAIVQSIADTLLSPGLYPNTVNSSLPSGWRELTPAELSLPDSALDATGHYIIESPLLGSVPTGEQAKLLGEYDAQGKLTRVAISYTGTNSMVDVPDYLQLNSGEMAPKLEPLLNALKAFTLKNGLTAEDVIVTGYSLGGGIANLTAEYRETLSGGFFKNANFIGIESPLIYDDASVILNYGYENDVVHRAAGSSDSILTALTEANLGLVNPDKNYSSSIDNTVLFDDMYASALWSLPFSFSLLNIPVSWYAHIDGVFTDAYARIADNPFYNLMEKDSATVVANLSALTRGNTWVGDKSASTSSHYGAPSFIIGSKYDDLLQGGSSNDYIYGGDGDDKIRTGTGTDHVDGGNGNNELQLAGTASDWTVYRLSDGSVFMDAKDKSNFVEADHIQNISFENDLLSQYNPYAVGNGALIDRRYSPIFWYMNKNIAYQSSIEGSNANDNLTGRIVFGQTGHDRLMATSNPSLLHGGEGNDTLLGYLANDRLYGGEGKDVLVGGKGNDYLNGGVDQDFYQFARGDGQDHIAESSGSDTLAFSNNVNANQLWFTKTGNHLLISVIGSTDQVVIDDWYSNSNFQVETIQSSDGKTLSSNKIDALVNAMSAFSPPAAGQTSLPTSYQTALNPTIAANWV</sequence>
<name>A0A345DC13_9BURK</name>
<dbReference type="PANTHER" id="PTHR38340:SF1">
    <property type="entry name" value="S-LAYER PROTEIN"/>
    <property type="match status" value="1"/>
</dbReference>
<evidence type="ECO:0000313" key="10">
    <source>
        <dbReference type="EMBL" id="AXF85901.1"/>
    </source>
</evidence>
<reference evidence="11" key="1">
    <citation type="submission" date="2018-07" db="EMBL/GenBank/DDBJ databases">
        <authorList>
            <person name="Kim H."/>
        </authorList>
    </citation>
    <scope>NUCLEOTIDE SEQUENCE [LARGE SCALE GENOMIC DNA]</scope>
    <source>
        <strain evidence="11">F02</strain>
    </source>
</reference>
<accession>A0A345DC13</accession>
<organism evidence="10 11">
    <name type="scientific">Ephemeroptericola cinctiostellae</name>
    <dbReference type="NCBI Taxonomy" id="2268024"/>
    <lineage>
        <taxon>Bacteria</taxon>
        <taxon>Pseudomonadati</taxon>
        <taxon>Pseudomonadota</taxon>
        <taxon>Betaproteobacteria</taxon>
        <taxon>Burkholderiales</taxon>
        <taxon>Burkholderiaceae</taxon>
        <taxon>Ephemeroptericola</taxon>
    </lineage>
</organism>
<gene>
    <name evidence="10" type="ORF">DTO96_101641</name>
</gene>
<dbReference type="Gene3D" id="2.150.10.10">
    <property type="entry name" value="Serralysin-like metalloprotease, C-terminal"/>
    <property type="match status" value="2"/>
</dbReference>
<dbReference type="EMBL" id="CP031124">
    <property type="protein sequence ID" value="AXF85901.1"/>
    <property type="molecule type" value="Genomic_DNA"/>
</dbReference>
<dbReference type="InterPro" id="IPR029058">
    <property type="entry name" value="AB_hydrolase_fold"/>
</dbReference>
<evidence type="ECO:0000313" key="11">
    <source>
        <dbReference type="Proteomes" id="UP000252182"/>
    </source>
</evidence>
<dbReference type="InterPro" id="IPR050557">
    <property type="entry name" value="RTX_toxin/Mannuronan_C5-epim"/>
</dbReference>
<dbReference type="OrthoDB" id="8731939at2"/>
<feature type="domain" description="Haemolysin-type calcium binding-related" evidence="9">
    <location>
        <begin position="591"/>
        <end position="629"/>
    </location>
</feature>
<protein>
    <submittedName>
        <fullName evidence="10">Lipase</fullName>
        <ecNumber evidence="10">3.1.1.3</ecNumber>
    </submittedName>
</protein>
<dbReference type="InterPro" id="IPR001343">
    <property type="entry name" value="Hemolysn_Ca-bd"/>
</dbReference>
<evidence type="ECO:0000256" key="8">
    <source>
        <dbReference type="ARBA" id="ARBA00023136"/>
    </source>
</evidence>
<dbReference type="PRINTS" id="PR00313">
    <property type="entry name" value="CABNDNGRPT"/>
</dbReference>
<evidence type="ECO:0000256" key="4">
    <source>
        <dbReference type="ARBA" id="ARBA00022656"/>
    </source>
</evidence>
<dbReference type="KEGG" id="hyf:DTO96_101641"/>
<dbReference type="GO" id="GO:0090729">
    <property type="term" value="F:toxin activity"/>
    <property type="evidence" value="ECO:0007669"/>
    <property type="project" value="UniProtKB-KW"/>
</dbReference>
<dbReference type="GO" id="GO:0005509">
    <property type="term" value="F:calcium ion binding"/>
    <property type="evidence" value="ECO:0007669"/>
    <property type="project" value="InterPro"/>
</dbReference>
<dbReference type="PANTHER" id="PTHR38340">
    <property type="entry name" value="S-LAYER PROTEIN"/>
    <property type="match status" value="1"/>
</dbReference>
<evidence type="ECO:0000256" key="1">
    <source>
        <dbReference type="ARBA" id="ARBA00004370"/>
    </source>
</evidence>
<evidence type="ECO:0000256" key="3">
    <source>
        <dbReference type="ARBA" id="ARBA00022525"/>
    </source>
</evidence>
<dbReference type="InterPro" id="IPR018511">
    <property type="entry name" value="Hemolysin-typ_Ca-bd_CS"/>
</dbReference>
<evidence type="ECO:0000256" key="2">
    <source>
        <dbReference type="ARBA" id="ARBA00004613"/>
    </source>
</evidence>
<keyword evidence="8" id="KW-0472">Membrane</keyword>
<dbReference type="GO" id="GO:0005576">
    <property type="term" value="C:extracellular region"/>
    <property type="evidence" value="ECO:0007669"/>
    <property type="project" value="UniProtKB-SubCell"/>
</dbReference>
<dbReference type="PROSITE" id="PS00330">
    <property type="entry name" value="HEMOLYSIN_CALCIUM"/>
    <property type="match status" value="2"/>
</dbReference>
<dbReference type="Proteomes" id="UP000252182">
    <property type="component" value="Chromosome"/>
</dbReference>
<dbReference type="InterPro" id="IPR011049">
    <property type="entry name" value="Serralysin-like_metalloprot_C"/>
</dbReference>
<keyword evidence="7" id="KW-0843">Virulence</keyword>
<keyword evidence="4" id="KW-0800">Toxin</keyword>
<proteinExistence type="predicted"/>
<dbReference type="Gene3D" id="3.40.50.1820">
    <property type="entry name" value="alpha/beta hydrolase"/>
    <property type="match status" value="1"/>
</dbReference>
<dbReference type="InterPro" id="IPR003995">
    <property type="entry name" value="RTX_toxin_determinant-A"/>
</dbReference>
<keyword evidence="5" id="KW-0677">Repeat</keyword>
<keyword evidence="6" id="KW-0106">Calcium</keyword>
<dbReference type="SUPFAM" id="SSF53474">
    <property type="entry name" value="alpha/beta-Hydrolases"/>
    <property type="match status" value="1"/>
</dbReference>
<dbReference type="GO" id="GO:0016020">
    <property type="term" value="C:membrane"/>
    <property type="evidence" value="ECO:0007669"/>
    <property type="project" value="UniProtKB-SubCell"/>
</dbReference>
<keyword evidence="3" id="KW-0964">Secreted</keyword>
<evidence type="ECO:0000256" key="7">
    <source>
        <dbReference type="ARBA" id="ARBA00023026"/>
    </source>
</evidence>
<keyword evidence="10" id="KW-0378">Hydrolase</keyword>
<dbReference type="GO" id="GO:0004806">
    <property type="term" value="F:triacylglycerol lipase activity"/>
    <property type="evidence" value="ECO:0007669"/>
    <property type="project" value="UniProtKB-EC"/>
</dbReference>
<keyword evidence="11" id="KW-1185">Reference proteome</keyword>
<dbReference type="AlphaFoldDB" id="A0A345DC13"/>
<dbReference type="PRINTS" id="PR01488">
    <property type="entry name" value="RTXTOXINA"/>
</dbReference>
<comment type="subcellular location">
    <subcellularLocation>
        <location evidence="1">Membrane</location>
    </subcellularLocation>
    <subcellularLocation>
        <location evidence="2">Secreted</location>
    </subcellularLocation>
</comment>